<feature type="active site" description="Nucleophile" evidence="4 5">
    <location>
        <position position="47"/>
    </location>
</feature>
<dbReference type="AlphaFoldDB" id="A0A1H7MRL9"/>
<dbReference type="PANTHER" id="PTHR11142">
    <property type="entry name" value="PSEUDOURIDYLATE SYNTHASE"/>
    <property type="match status" value="1"/>
</dbReference>
<evidence type="ECO:0000313" key="9">
    <source>
        <dbReference type="EMBL" id="SEL13257.1"/>
    </source>
</evidence>
<dbReference type="PANTHER" id="PTHR11142:SF0">
    <property type="entry name" value="TRNA PSEUDOURIDINE SYNTHASE-LIKE 1"/>
    <property type="match status" value="1"/>
</dbReference>
<dbReference type="SUPFAM" id="SSF55120">
    <property type="entry name" value="Pseudouridine synthase"/>
    <property type="match status" value="1"/>
</dbReference>
<keyword evidence="10" id="KW-1185">Reference proteome</keyword>
<dbReference type="HAMAP" id="MF_00171">
    <property type="entry name" value="TruA"/>
    <property type="match status" value="1"/>
</dbReference>
<name>A0A1H7MRL9_9PROT</name>
<feature type="binding site" evidence="4 6">
    <location>
        <position position="105"/>
    </location>
    <ligand>
        <name>substrate</name>
    </ligand>
</feature>
<dbReference type="PIRSF" id="PIRSF001430">
    <property type="entry name" value="tRNA_psdUrid_synth"/>
    <property type="match status" value="1"/>
</dbReference>
<feature type="domain" description="Pseudouridine synthase I TruA alpha/beta" evidence="8">
    <location>
        <begin position="2"/>
        <end position="98"/>
    </location>
</feature>
<comment type="caution">
    <text evidence="4">Lacks conserved residue(s) required for the propagation of feature annotation.</text>
</comment>
<dbReference type="InterPro" id="IPR020095">
    <property type="entry name" value="PsdUridine_synth_TruA_C"/>
</dbReference>
<evidence type="ECO:0000256" key="7">
    <source>
        <dbReference type="RuleBase" id="RU003792"/>
    </source>
</evidence>
<evidence type="ECO:0000256" key="2">
    <source>
        <dbReference type="ARBA" id="ARBA00022694"/>
    </source>
</evidence>
<dbReference type="FunFam" id="3.30.70.580:FF:000001">
    <property type="entry name" value="tRNA pseudouridine synthase A"/>
    <property type="match status" value="1"/>
</dbReference>
<comment type="catalytic activity">
    <reaction evidence="4 7">
        <text>uridine(38/39/40) in tRNA = pseudouridine(38/39/40) in tRNA</text>
        <dbReference type="Rhea" id="RHEA:22376"/>
        <dbReference type="Rhea" id="RHEA-COMP:10085"/>
        <dbReference type="Rhea" id="RHEA-COMP:10087"/>
        <dbReference type="ChEBI" id="CHEBI:65314"/>
        <dbReference type="ChEBI" id="CHEBI:65315"/>
        <dbReference type="EC" id="5.4.99.12"/>
    </reaction>
</comment>
<dbReference type="InterPro" id="IPR001406">
    <property type="entry name" value="PsdUridine_synth_TruA"/>
</dbReference>
<dbReference type="STRING" id="1233.SAMN05216387_105167"/>
<dbReference type="Gene3D" id="3.30.70.580">
    <property type="entry name" value="Pseudouridine synthase I, catalytic domain, N-terminal subdomain"/>
    <property type="match status" value="1"/>
</dbReference>
<dbReference type="Proteomes" id="UP000198620">
    <property type="component" value="Unassembled WGS sequence"/>
</dbReference>
<dbReference type="EMBL" id="FOBH01000005">
    <property type="protein sequence ID" value="SEL13257.1"/>
    <property type="molecule type" value="Genomic_DNA"/>
</dbReference>
<dbReference type="EC" id="5.4.99.12" evidence="4"/>
<dbReference type="GO" id="GO:0031119">
    <property type="term" value="P:tRNA pseudouridine synthesis"/>
    <property type="evidence" value="ECO:0007669"/>
    <property type="project" value="UniProtKB-UniRule"/>
</dbReference>
<sequence length="274" mass="30627">MALEYDGSGFCGWQSQRSGGSVQDALEAALSKIADGDIRVVTAGRTDAGVHAVYQVVHFDTQAQRPETAWVRGVNALLPDSIAVRWASRMPDDFHARYCAIERRYLYLLLNSSVRPGLYHHKMGWFHQALDLASMQAAARLLLGEHDFSAFRAAECQAKSPIRTLTKIDITRQDDVIAFELRANAFLHHMVRNILGCLIYVGKRKYPPEWIREVLTGRRRSDAAPTFPAAGLYLAGVSYDDKWKLPRFAEPPLAAVLSATGRLSWAQDSPNERT</sequence>
<evidence type="ECO:0000256" key="4">
    <source>
        <dbReference type="HAMAP-Rule" id="MF_00171"/>
    </source>
</evidence>
<dbReference type="InterPro" id="IPR020094">
    <property type="entry name" value="TruA/RsuA/RluB/E/F_N"/>
</dbReference>
<keyword evidence="2 4" id="KW-0819">tRNA processing</keyword>
<protein>
    <recommendedName>
        <fullName evidence="4">tRNA pseudouridine synthase A</fullName>
        <ecNumber evidence="4">5.4.99.12</ecNumber>
    </recommendedName>
    <alternativeName>
        <fullName evidence="4">tRNA pseudouridine(38-40) synthase</fullName>
    </alternativeName>
    <alternativeName>
        <fullName evidence="4">tRNA pseudouridylate synthase I</fullName>
    </alternativeName>
    <alternativeName>
        <fullName evidence="4">tRNA-uridine isomerase I</fullName>
    </alternativeName>
</protein>
<evidence type="ECO:0000256" key="5">
    <source>
        <dbReference type="PIRSR" id="PIRSR001430-1"/>
    </source>
</evidence>
<dbReference type="CDD" id="cd02570">
    <property type="entry name" value="PseudoU_synth_EcTruA"/>
    <property type="match status" value="1"/>
</dbReference>
<proteinExistence type="inferred from homology"/>
<dbReference type="Gene3D" id="3.30.70.660">
    <property type="entry name" value="Pseudouridine synthase I, catalytic domain, C-terminal subdomain"/>
    <property type="match status" value="1"/>
</dbReference>
<gene>
    <name evidence="4" type="primary">truA</name>
    <name evidence="9" type="ORF">SAMN05216387_105167</name>
</gene>
<comment type="function">
    <text evidence="4">Formation of pseudouridine at positions 38, 39 and 40 in the anticodon stem and loop of transfer RNAs.</text>
</comment>
<keyword evidence="3 4" id="KW-0413">Isomerase</keyword>
<dbReference type="NCBIfam" id="TIGR00071">
    <property type="entry name" value="hisT_truA"/>
    <property type="match status" value="1"/>
</dbReference>
<evidence type="ECO:0000256" key="6">
    <source>
        <dbReference type="PIRSR" id="PIRSR001430-2"/>
    </source>
</evidence>
<accession>A0A1H7MRL9</accession>
<feature type="domain" description="Pseudouridine synthase I TruA alpha/beta" evidence="8">
    <location>
        <begin position="138"/>
        <end position="240"/>
    </location>
</feature>
<dbReference type="InterPro" id="IPR020103">
    <property type="entry name" value="PsdUridine_synth_cat_dom_sf"/>
</dbReference>
<comment type="similarity">
    <text evidence="1 4 7">Belongs to the tRNA pseudouridine synthase TruA family.</text>
</comment>
<evidence type="ECO:0000256" key="3">
    <source>
        <dbReference type="ARBA" id="ARBA00023235"/>
    </source>
</evidence>
<evidence type="ECO:0000313" key="10">
    <source>
        <dbReference type="Proteomes" id="UP000198620"/>
    </source>
</evidence>
<evidence type="ECO:0000259" key="8">
    <source>
        <dbReference type="Pfam" id="PF01416"/>
    </source>
</evidence>
<evidence type="ECO:0000256" key="1">
    <source>
        <dbReference type="ARBA" id="ARBA00009375"/>
    </source>
</evidence>
<dbReference type="InterPro" id="IPR020097">
    <property type="entry name" value="PsdUridine_synth_TruA_a/b_dom"/>
</dbReference>
<dbReference type="Pfam" id="PF01416">
    <property type="entry name" value="PseudoU_synth_1"/>
    <property type="match status" value="2"/>
</dbReference>
<organism evidence="9 10">
    <name type="scientific">Nitrosovibrio tenuis</name>
    <dbReference type="NCBI Taxonomy" id="1233"/>
    <lineage>
        <taxon>Bacteria</taxon>
        <taxon>Pseudomonadati</taxon>
        <taxon>Pseudomonadota</taxon>
        <taxon>Betaproteobacteria</taxon>
        <taxon>Nitrosomonadales</taxon>
        <taxon>Nitrosomonadaceae</taxon>
        <taxon>Nitrosovibrio</taxon>
    </lineage>
</organism>
<comment type="subunit">
    <text evidence="4">Homodimer.</text>
</comment>
<dbReference type="GO" id="GO:0160147">
    <property type="term" value="F:tRNA pseudouridine(38-40) synthase activity"/>
    <property type="evidence" value="ECO:0007669"/>
    <property type="project" value="UniProtKB-EC"/>
</dbReference>
<reference evidence="9 10" key="1">
    <citation type="submission" date="2016-10" db="EMBL/GenBank/DDBJ databases">
        <authorList>
            <person name="de Groot N.N."/>
        </authorList>
    </citation>
    <scope>NUCLEOTIDE SEQUENCE [LARGE SCALE GENOMIC DNA]</scope>
    <source>
        <strain evidence="9 10">Nv1</strain>
    </source>
</reference>
<dbReference type="GO" id="GO:0003723">
    <property type="term" value="F:RNA binding"/>
    <property type="evidence" value="ECO:0007669"/>
    <property type="project" value="InterPro"/>
</dbReference>